<dbReference type="InterPro" id="IPR003362">
    <property type="entry name" value="Bact_transf"/>
</dbReference>
<dbReference type="RefSeq" id="WP_068849356.1">
    <property type="nucleotide sequence ID" value="NZ_LYDR01000127.1"/>
</dbReference>
<protein>
    <submittedName>
        <fullName evidence="3">Capsular biosynthesis protein</fullName>
    </submittedName>
</protein>
<sequence length="196" mass="22130">MKRAFDVVLALSAGMVLLPLMMAIACVVRLTSRGPALYWSNRVGQNNEIFPMPKFRSMRIDTPVVATHLLTDSRSWITPVGHFLRKTSLDELPQLWSILRGDMSFVGPRPALFNQDDLVAARTAERIHLLRPGLTGWAQINGRDEISIPQKVALDAEYALKQSLWFDLQILWMTAIKVLRREGVRQADEPVGRRAA</sequence>
<dbReference type="GO" id="GO:0016780">
    <property type="term" value="F:phosphotransferase activity, for other substituted phosphate groups"/>
    <property type="evidence" value="ECO:0007669"/>
    <property type="project" value="TreeGrafter"/>
</dbReference>
<dbReference type="EMBL" id="LYDR01000127">
    <property type="protein sequence ID" value="ODA29563.1"/>
    <property type="molecule type" value="Genomic_DNA"/>
</dbReference>
<feature type="domain" description="Bacterial sugar transferase" evidence="2">
    <location>
        <begin position="2"/>
        <end position="179"/>
    </location>
</feature>
<dbReference type="PANTHER" id="PTHR30576:SF10">
    <property type="entry name" value="SLL5057 PROTEIN"/>
    <property type="match status" value="1"/>
</dbReference>
<name>A0A1C3E8J6_9PLAN</name>
<proteinExistence type="inferred from homology"/>
<gene>
    <name evidence="3" type="ORF">A6X21_07745</name>
</gene>
<comment type="caution">
    <text evidence="3">The sequence shown here is derived from an EMBL/GenBank/DDBJ whole genome shotgun (WGS) entry which is preliminary data.</text>
</comment>
<reference evidence="3 4" key="1">
    <citation type="submission" date="2016-05" db="EMBL/GenBank/DDBJ databases">
        <title>Genomic and physiological characterization of Planctopirus sp. isolated from fresh water lake.</title>
        <authorList>
            <person name="Subhash Y."/>
            <person name="Ramana C."/>
        </authorList>
    </citation>
    <scope>NUCLEOTIDE SEQUENCE [LARGE SCALE GENOMIC DNA]</scope>
    <source>
        <strain evidence="3 4">JC280</strain>
    </source>
</reference>
<evidence type="ECO:0000313" key="3">
    <source>
        <dbReference type="EMBL" id="ODA29563.1"/>
    </source>
</evidence>
<dbReference type="PANTHER" id="PTHR30576">
    <property type="entry name" value="COLANIC BIOSYNTHESIS UDP-GLUCOSE LIPID CARRIER TRANSFERASE"/>
    <property type="match status" value="1"/>
</dbReference>
<dbReference type="AlphaFoldDB" id="A0A1C3E8J6"/>
<evidence type="ECO:0000259" key="2">
    <source>
        <dbReference type="Pfam" id="PF02397"/>
    </source>
</evidence>
<dbReference type="PROSITE" id="PS51257">
    <property type="entry name" value="PROKAR_LIPOPROTEIN"/>
    <property type="match status" value="1"/>
</dbReference>
<dbReference type="OrthoDB" id="9766874at2"/>
<keyword evidence="4" id="KW-1185">Reference proteome</keyword>
<comment type="similarity">
    <text evidence="1">Belongs to the bacterial sugar transferase family.</text>
</comment>
<dbReference type="STRING" id="1841610.A6X21_07745"/>
<dbReference type="Pfam" id="PF02397">
    <property type="entry name" value="Bac_transf"/>
    <property type="match status" value="1"/>
</dbReference>
<evidence type="ECO:0000256" key="1">
    <source>
        <dbReference type="ARBA" id="ARBA00006464"/>
    </source>
</evidence>
<dbReference type="Proteomes" id="UP000094828">
    <property type="component" value="Unassembled WGS sequence"/>
</dbReference>
<organism evidence="3 4">
    <name type="scientific">Planctopirus hydrillae</name>
    <dbReference type="NCBI Taxonomy" id="1841610"/>
    <lineage>
        <taxon>Bacteria</taxon>
        <taxon>Pseudomonadati</taxon>
        <taxon>Planctomycetota</taxon>
        <taxon>Planctomycetia</taxon>
        <taxon>Planctomycetales</taxon>
        <taxon>Planctomycetaceae</taxon>
        <taxon>Planctopirus</taxon>
    </lineage>
</organism>
<evidence type="ECO:0000313" key="4">
    <source>
        <dbReference type="Proteomes" id="UP000094828"/>
    </source>
</evidence>
<accession>A0A1C3E8J6</accession>